<evidence type="ECO:0000313" key="2">
    <source>
        <dbReference type="Proteomes" id="UP000183077"/>
    </source>
</evidence>
<dbReference type="Proteomes" id="UP000183077">
    <property type="component" value="Unassembled WGS sequence"/>
</dbReference>
<name>A0A1H6VUJ4_9FLAO</name>
<dbReference type="AlphaFoldDB" id="A0A1H6VUJ4"/>
<proteinExistence type="predicted"/>
<gene>
    <name evidence="1" type="ORF">SAMN04488018_11019</name>
</gene>
<protein>
    <submittedName>
        <fullName evidence="1">Uncharacterized protein</fullName>
    </submittedName>
</protein>
<evidence type="ECO:0000313" key="1">
    <source>
        <dbReference type="EMBL" id="SEJ04280.1"/>
    </source>
</evidence>
<sequence>MRKLLLSVSAGILAVLSISCNGQQGHQQRRVEESKEPGIPKESSVTYQAPLNPVFTNIYRSIAQLPNDQDGVSPLDYKYTNEIRSELCLFAQNLGLEQSNNRMIIIERIHKSNVYKFGYYAAILSENSPIYYLKVDDFRTSALKAGSRLIDDPGVAVKVDIELFYKIAQTSDLEAYNANKEEVAHKESVNSRIYLHIIDRAGSGFRTITYRLK</sequence>
<dbReference type="RefSeq" id="WP_074746380.1">
    <property type="nucleotide sequence ID" value="NZ_FNYS01000010.1"/>
</dbReference>
<dbReference type="GeneID" id="82257430"/>
<dbReference type="PROSITE" id="PS51257">
    <property type="entry name" value="PROKAR_LIPOPROTEIN"/>
    <property type="match status" value="1"/>
</dbReference>
<dbReference type="EMBL" id="FNYS01000010">
    <property type="protein sequence ID" value="SEJ04280.1"/>
    <property type="molecule type" value="Genomic_DNA"/>
</dbReference>
<accession>A0A1H6VUJ4</accession>
<reference evidence="1 2" key="1">
    <citation type="submission" date="2016-10" db="EMBL/GenBank/DDBJ databases">
        <authorList>
            <person name="de Groot N.N."/>
        </authorList>
    </citation>
    <scope>NUCLEOTIDE SEQUENCE [LARGE SCALE GENOMIC DNA]</scope>
    <source>
        <strain evidence="1 2">DSM 23048</strain>
    </source>
</reference>
<organism evidence="1 2">
    <name type="scientific">Myroides marinus</name>
    <dbReference type="NCBI Taxonomy" id="703342"/>
    <lineage>
        <taxon>Bacteria</taxon>
        <taxon>Pseudomonadati</taxon>
        <taxon>Bacteroidota</taxon>
        <taxon>Flavobacteriia</taxon>
        <taxon>Flavobacteriales</taxon>
        <taxon>Flavobacteriaceae</taxon>
        <taxon>Myroides</taxon>
    </lineage>
</organism>